<dbReference type="Proteomes" id="UP000234341">
    <property type="component" value="Unassembled WGS sequence"/>
</dbReference>
<dbReference type="RefSeq" id="WP_101683320.1">
    <property type="nucleotide sequence ID" value="NZ_PJRP01000010.1"/>
</dbReference>
<reference evidence="1 2" key="1">
    <citation type="submission" date="2017-12" db="EMBL/GenBank/DDBJ databases">
        <title>Genome sequence of the active heterotrophic nitrifier-denitrifier, Cupriavidus pauculus UM1.</title>
        <authorList>
            <person name="Putonti C."/>
            <person name="Castignetti D."/>
        </authorList>
    </citation>
    <scope>NUCLEOTIDE SEQUENCE [LARGE SCALE GENOMIC DNA]</scope>
    <source>
        <strain evidence="1 2">UM1</strain>
    </source>
</reference>
<evidence type="ECO:0000313" key="2">
    <source>
        <dbReference type="Proteomes" id="UP000234341"/>
    </source>
</evidence>
<protein>
    <submittedName>
        <fullName evidence="1">Uncharacterized protein</fullName>
    </submittedName>
</protein>
<comment type="caution">
    <text evidence="1">The sequence shown here is derived from an EMBL/GenBank/DDBJ whole genome shotgun (WGS) entry which is preliminary data.</text>
</comment>
<organism evidence="1 2">
    <name type="scientific">Cupriavidus pauculus</name>
    <dbReference type="NCBI Taxonomy" id="82633"/>
    <lineage>
        <taxon>Bacteria</taxon>
        <taxon>Pseudomonadati</taxon>
        <taxon>Pseudomonadota</taxon>
        <taxon>Betaproteobacteria</taxon>
        <taxon>Burkholderiales</taxon>
        <taxon>Burkholderiaceae</taxon>
        <taxon>Cupriavidus</taxon>
    </lineage>
</organism>
<dbReference type="AlphaFoldDB" id="A0A2N5C910"/>
<name>A0A2N5C910_9BURK</name>
<gene>
    <name evidence="1" type="ORF">CYJ10_20620</name>
</gene>
<evidence type="ECO:0000313" key="1">
    <source>
        <dbReference type="EMBL" id="PLP98707.1"/>
    </source>
</evidence>
<sequence>MQGWYSLREIRGHARHLLQQAIATCDARYAALPTTARAADADGVDAKLAATEADVWKNADAAARSIVCLKSIADHLRHGVPIKDAAREPDLSNAAMMLRQARMSGAMGQERVDALAAELDNAVRDGTNFATRLVAELKGLALTLAMARANQRMQWLRRCAQANPDADLCGEIRDAEKHYAAAKLAVNTHRSEARS</sequence>
<dbReference type="EMBL" id="PJRP01000010">
    <property type="protein sequence ID" value="PLP98707.1"/>
    <property type="molecule type" value="Genomic_DNA"/>
</dbReference>
<accession>A0A2N5C910</accession>
<dbReference type="OrthoDB" id="9998170at2"/>
<proteinExistence type="predicted"/>